<dbReference type="RefSeq" id="WP_046324210.1">
    <property type="nucleotide sequence ID" value="NZ_JBHTMT010000006.1"/>
</dbReference>
<dbReference type="GO" id="GO:0008080">
    <property type="term" value="F:N-acetyltransferase activity"/>
    <property type="evidence" value="ECO:0007669"/>
    <property type="project" value="TreeGrafter"/>
</dbReference>
<dbReference type="EMBL" id="JXLI01000006">
    <property type="protein sequence ID" value="KJY57760.1"/>
    <property type="molecule type" value="Genomic_DNA"/>
</dbReference>
<dbReference type="InterPro" id="IPR016181">
    <property type="entry name" value="Acyl_CoA_acyltransferase"/>
</dbReference>
<dbReference type="Gene3D" id="3.40.630.30">
    <property type="match status" value="1"/>
</dbReference>
<dbReference type="InterPro" id="IPR000182">
    <property type="entry name" value="GNAT_dom"/>
</dbReference>
<dbReference type="HOGENOM" id="CLU_056607_3_0_9"/>
<proteinExistence type="predicted"/>
<evidence type="ECO:0000313" key="2">
    <source>
        <dbReference type="EMBL" id="KJY57760.1"/>
    </source>
</evidence>
<dbReference type="Proteomes" id="UP000033531">
    <property type="component" value="Unassembled WGS sequence"/>
</dbReference>
<dbReference type="InterPro" id="IPR039143">
    <property type="entry name" value="GNPNAT1-like"/>
</dbReference>
<dbReference type="OrthoDB" id="9796171at2"/>
<feature type="domain" description="N-acetyltransferase" evidence="1">
    <location>
        <begin position="10"/>
        <end position="149"/>
    </location>
</feature>
<gene>
    <name evidence="2" type="ORF">JF74_02620</name>
</gene>
<dbReference type="Pfam" id="PF13673">
    <property type="entry name" value="Acetyltransf_10"/>
    <property type="match status" value="1"/>
</dbReference>
<accession>A0A0F4LGN2</accession>
<name>A0A0F4LGN2_9LACO</name>
<dbReference type="STRING" id="1218507.JF74_02620"/>
<dbReference type="PROSITE" id="PS51186">
    <property type="entry name" value="GNAT"/>
    <property type="match status" value="1"/>
</dbReference>
<reference evidence="2 3" key="1">
    <citation type="submission" date="2015-01" db="EMBL/GenBank/DDBJ databases">
        <title>Comparative genomics of the lactic acid bacteria isolated from the honey bee gut.</title>
        <authorList>
            <person name="Ellegaard K.M."/>
            <person name="Tamarit D."/>
            <person name="Javelind E."/>
            <person name="Olofsson T."/>
            <person name="Andersson S.G."/>
            <person name="Vasquez A."/>
        </authorList>
    </citation>
    <scope>NUCLEOTIDE SEQUENCE [LARGE SCALE GENOMIC DNA]</scope>
    <source>
        <strain evidence="2 3">Hma8</strain>
    </source>
</reference>
<dbReference type="PANTHER" id="PTHR13355">
    <property type="entry name" value="GLUCOSAMINE 6-PHOSPHATE N-ACETYLTRANSFERASE"/>
    <property type="match status" value="1"/>
</dbReference>
<dbReference type="PATRIC" id="fig|1218507.3.peg.427"/>
<protein>
    <submittedName>
        <fullName evidence="2">Acetyltransferase</fullName>
    </submittedName>
</protein>
<evidence type="ECO:0000313" key="3">
    <source>
        <dbReference type="Proteomes" id="UP000033531"/>
    </source>
</evidence>
<keyword evidence="2" id="KW-0808">Transferase</keyword>
<comment type="caution">
    <text evidence="2">The sequence shown here is derived from an EMBL/GenBank/DDBJ whole genome shotgun (WGS) entry which is preliminary data.</text>
</comment>
<dbReference type="PANTHER" id="PTHR13355:SF22">
    <property type="entry name" value="SLL0786 PROTEIN"/>
    <property type="match status" value="1"/>
</dbReference>
<dbReference type="SUPFAM" id="SSF55729">
    <property type="entry name" value="Acyl-CoA N-acyltransferases (Nat)"/>
    <property type="match status" value="1"/>
</dbReference>
<sequence>MTESEKFTFKTVAQMTGREMFCVARLRIDTFVTEQGITVPELDDEDLDAIQVYLLNDQKTNALAVCRIFQEKDKWLVGRVAVATAARGQKLGTKMMTQVHEYLRKQGVNRLYCHAQWQAKPFYDFLGYHTKGEPFTEADIKHVMMYKDL</sequence>
<dbReference type="AlphaFoldDB" id="A0A0F4LGN2"/>
<dbReference type="CDD" id="cd04301">
    <property type="entry name" value="NAT_SF"/>
    <property type="match status" value="1"/>
</dbReference>
<organism evidence="2 3">
    <name type="scientific">Lactobacillus melliventris</name>
    <dbReference type="NCBI Taxonomy" id="1218507"/>
    <lineage>
        <taxon>Bacteria</taxon>
        <taxon>Bacillati</taxon>
        <taxon>Bacillota</taxon>
        <taxon>Bacilli</taxon>
        <taxon>Lactobacillales</taxon>
        <taxon>Lactobacillaceae</taxon>
        <taxon>Lactobacillus</taxon>
    </lineage>
</organism>
<evidence type="ECO:0000259" key="1">
    <source>
        <dbReference type="PROSITE" id="PS51186"/>
    </source>
</evidence>